<feature type="signal peptide" evidence="2">
    <location>
        <begin position="1"/>
        <end position="20"/>
    </location>
</feature>
<dbReference type="Proteomes" id="UP001302316">
    <property type="component" value="Unassembled WGS sequence"/>
</dbReference>
<feature type="region of interest" description="Disordered" evidence="1">
    <location>
        <begin position="25"/>
        <end position="47"/>
    </location>
</feature>
<reference evidence="3 4" key="1">
    <citation type="submission" date="2023-12" db="EMBL/GenBank/DDBJ databases">
        <title>Whole-genome sequencing of halo(alkali)philic microorganisms from hypersaline lakes.</title>
        <authorList>
            <person name="Sorokin D.Y."/>
            <person name="Merkel A.Y."/>
            <person name="Messina E."/>
            <person name="Yakimov M."/>
        </authorList>
    </citation>
    <scope>NUCLEOTIDE SEQUENCE [LARGE SCALE GENOMIC DNA]</scope>
    <source>
        <strain evidence="3 4">AB-CW1</strain>
    </source>
</reference>
<evidence type="ECO:0000256" key="2">
    <source>
        <dbReference type="SAM" id="SignalP"/>
    </source>
</evidence>
<dbReference type="EMBL" id="JAYGII010000019">
    <property type="protein sequence ID" value="MEA5446023.1"/>
    <property type="molecule type" value="Genomic_DNA"/>
</dbReference>
<organism evidence="3 4">
    <name type="scientific">Natronospira elongata</name>
    <dbReference type="NCBI Taxonomy" id="3110268"/>
    <lineage>
        <taxon>Bacteria</taxon>
        <taxon>Pseudomonadati</taxon>
        <taxon>Pseudomonadota</taxon>
        <taxon>Gammaproteobacteria</taxon>
        <taxon>Natronospirales</taxon>
        <taxon>Natronospiraceae</taxon>
        <taxon>Natronospira</taxon>
    </lineage>
</organism>
<dbReference type="PROSITE" id="PS51257">
    <property type="entry name" value="PROKAR_LIPOPROTEIN"/>
    <property type="match status" value="1"/>
</dbReference>
<name>A0AAP6MKN4_9GAMM</name>
<evidence type="ECO:0000256" key="1">
    <source>
        <dbReference type="SAM" id="MobiDB-lite"/>
    </source>
</evidence>
<proteinExistence type="predicted"/>
<accession>A0AAP6MKN4</accession>
<dbReference type="InterPro" id="IPR045500">
    <property type="entry name" value="DUF6491"/>
</dbReference>
<feature type="compositionally biased region" description="Basic and acidic residues" evidence="1">
    <location>
        <begin position="25"/>
        <end position="36"/>
    </location>
</feature>
<comment type="caution">
    <text evidence="3">The sequence shown here is derived from an EMBL/GenBank/DDBJ whole genome shotgun (WGS) entry which is preliminary data.</text>
</comment>
<gene>
    <name evidence="3" type="ORF">VCB98_09350</name>
</gene>
<protein>
    <submittedName>
        <fullName evidence="3">DUF6491 family protein</fullName>
    </submittedName>
</protein>
<evidence type="ECO:0000313" key="4">
    <source>
        <dbReference type="Proteomes" id="UP001302316"/>
    </source>
</evidence>
<dbReference type="RefSeq" id="WP_346051984.1">
    <property type="nucleotide sequence ID" value="NZ_JAYGII010000019.1"/>
</dbReference>
<dbReference type="Pfam" id="PF20101">
    <property type="entry name" value="DUF6491"/>
    <property type="match status" value="1"/>
</dbReference>
<evidence type="ECO:0000313" key="3">
    <source>
        <dbReference type="EMBL" id="MEA5446023.1"/>
    </source>
</evidence>
<dbReference type="AlphaFoldDB" id="A0AAP6MKN4"/>
<keyword evidence="4" id="KW-1185">Reference proteome</keyword>
<feature type="chain" id="PRO_5042815731" evidence="2">
    <location>
        <begin position="21"/>
        <end position="162"/>
    </location>
</feature>
<sequence length="162" mass="18254">MKKRWVFLLLSVLLVLGGCASTGERSERERTNEAYKAHAGSSSSSTTFSRVDAWKPVGGTHIAVRNRRGNYYLLELAVGCDEAFRGPSPLGQRPGDLHGRVGNYPGGQRLIIEQRSRNLLSQGDRIRIGDQRCRITRIFPIDRDALVKELEDMGVQDRFLRR</sequence>
<keyword evidence="2" id="KW-0732">Signal</keyword>